<dbReference type="PROSITE" id="PS50122">
    <property type="entry name" value="CHEB"/>
    <property type="match status" value="1"/>
</dbReference>
<reference evidence="11" key="1">
    <citation type="submission" date="2022-07" db="EMBL/GenBank/DDBJ databases">
        <title>Arcobacter roscoffensis sp. nov., a marine bacterium isolated from coastal seawater collected from Roscoff, France.</title>
        <authorList>
            <person name="Pascual J."/>
            <person name="Lepeaux C."/>
            <person name="Methner A."/>
            <person name="Overmann J."/>
        </authorList>
    </citation>
    <scope>NUCLEOTIDE SEQUENCE</scope>
    <source>
        <strain evidence="11">ARW1-2F2</strain>
    </source>
</reference>
<feature type="domain" description="CheR-type methyltransferase" evidence="10">
    <location>
        <begin position="192"/>
        <end position="463"/>
    </location>
</feature>
<dbReference type="InterPro" id="IPR000673">
    <property type="entry name" value="Sig_transdc_resp-reg_Me-estase"/>
</dbReference>
<dbReference type="PROSITE" id="PS50112">
    <property type="entry name" value="PAS"/>
    <property type="match status" value="1"/>
</dbReference>
<dbReference type="Pfam" id="PF01739">
    <property type="entry name" value="CheR"/>
    <property type="match status" value="1"/>
</dbReference>
<feature type="domain" description="CheB-type methylesterase" evidence="9">
    <location>
        <begin position="2"/>
        <end position="191"/>
    </location>
</feature>
<dbReference type="EC" id="2.1.1.80" evidence="2"/>
<dbReference type="InterPro" id="IPR022641">
    <property type="entry name" value="CheR_N"/>
</dbReference>
<dbReference type="PRINTS" id="PR00996">
    <property type="entry name" value="CHERMTFRASE"/>
</dbReference>
<dbReference type="InterPro" id="IPR029063">
    <property type="entry name" value="SAM-dependent_MTases_sf"/>
</dbReference>
<dbReference type="Gene3D" id="1.10.155.10">
    <property type="entry name" value="Chemotaxis receptor methyltransferase CheR, N-terminal domain"/>
    <property type="match status" value="1"/>
</dbReference>
<keyword evidence="3" id="KW-0489">Methyltransferase</keyword>
<feature type="compositionally biased region" description="Low complexity" evidence="7">
    <location>
        <begin position="664"/>
        <end position="676"/>
    </location>
</feature>
<feature type="active site" evidence="6">
    <location>
        <position position="133"/>
    </location>
</feature>
<feature type="domain" description="PAS" evidence="8">
    <location>
        <begin position="731"/>
        <end position="775"/>
    </location>
</feature>
<evidence type="ECO:0000313" key="11">
    <source>
        <dbReference type="EMBL" id="UTJ06654.1"/>
    </source>
</evidence>
<dbReference type="InterPro" id="IPR036804">
    <property type="entry name" value="CheR_N_sf"/>
</dbReference>
<evidence type="ECO:0000256" key="6">
    <source>
        <dbReference type="PROSITE-ProRule" id="PRU00050"/>
    </source>
</evidence>
<evidence type="ECO:0000259" key="9">
    <source>
        <dbReference type="PROSITE" id="PS50122"/>
    </source>
</evidence>
<dbReference type="Proteomes" id="UP001060012">
    <property type="component" value="Chromosome"/>
</dbReference>
<keyword evidence="4" id="KW-0808">Transferase</keyword>
<feature type="active site" evidence="6">
    <location>
        <position position="41"/>
    </location>
</feature>
<evidence type="ECO:0000259" key="10">
    <source>
        <dbReference type="PROSITE" id="PS50123"/>
    </source>
</evidence>
<dbReference type="InterPro" id="IPR050903">
    <property type="entry name" value="Bact_Chemotaxis_MeTrfase"/>
</dbReference>
<organism evidence="11 12">
    <name type="scientific">Arcobacter roscoffensis</name>
    <dbReference type="NCBI Taxonomy" id="2961520"/>
    <lineage>
        <taxon>Bacteria</taxon>
        <taxon>Pseudomonadati</taxon>
        <taxon>Campylobacterota</taxon>
        <taxon>Epsilonproteobacteria</taxon>
        <taxon>Campylobacterales</taxon>
        <taxon>Arcobacteraceae</taxon>
        <taxon>Arcobacter</taxon>
    </lineage>
</organism>
<proteinExistence type="predicted"/>
<sequence>MSKNSLVVIGIGASAGGLEALQIMLSNLNENDNCAYVIAQHLSPTHKSMMVDLLSRTTNIPVIEVKNGMLIKAKTIYMTPENTDIYVKENKLFLKSIEQSFGPRPSVNYFFSSLANSFTHRSIGIILSGTGSDGSFGIRNIKAEGGITIAQSPNTAKYDGMPLSAMNTGKVDLVIPIDQLSSEISRIVNTIDSDFKITEDERNLQQIYKILFEEQGIDFSLYKRNTLIRRIERRLAALKVETLSEYLKILEDSKEEVVNLYHDILIGVTSFFRDTDSFESIKKYIELLISKKEQGEEVRFWSIGCSTGEEAYSVAILLSEILEEKISKYKIKIFATDVDDESLKIARTGIYSETSLENVPKNLIQKYFSVQKNNFEIKKSIRELVIFSKHNIISDSPFLRLDLITCRNMLIYFNQNLQNRFFPIIHYALKDSGYLFLGKSESVGQHLDLFSLVDKNAKIFKAQFTGIKEPPRLYNYSTSYKNYEEPKVKKYKNEEEILEEKINQAVSEVVLDKCVVVNSSNDIVYVKGNIPFLKLGQGRMSNNIFKLIGDELSLDLRSTLNEAKKSKSIKLTPFRAIEIFESIIRYVRIIVVPFKDEKSDDWMSVLFFQSEESQNIKGHIISSTDENEVIEKLTLELDSTKSHLQNVIEELETSYEEMQSLNEELQSSNEELQSSNEELETTNEELQSTNEELQTAYSELRVLYDDKEKRTKQLEELTEKLSSKSEEYRKQKELTETIIDTATTSIMMVDINSEINFVNKQILTLFNLKKTDLLGMKFDSTDMDMQTFDGKKFDEEDTPFSLIRKNFEAISDVKLVIQVDFNKLYLLVSGAPLFDVEGKFKGAVFCIDNLTYSEMMRSDLEHYENSLILNNPINEGIGDDRFDILEIALIDTTTTIRNELNNISLMSHLVETQDENINESIHQLKNKISLLSKTLDIKVDTYLETIKYKRSYLNLEIKAMLELFSSIFDNYLINIDYDPQIQTDYKISVKHIRKVLYVLIEFILSLKVQYLETKELNINLKLIKQDKKSILELSFEDKKLLDSQKEILDSFNNSFYEFFKTIGVQIELSFDKKMKCKCVV</sequence>
<dbReference type="InterPro" id="IPR000780">
    <property type="entry name" value="CheR_MeTrfase"/>
</dbReference>
<keyword evidence="6" id="KW-0378">Hydrolase</keyword>
<dbReference type="InterPro" id="IPR035909">
    <property type="entry name" value="CheB_C"/>
</dbReference>
<dbReference type="EMBL" id="CP100595">
    <property type="protein sequence ID" value="UTJ06654.1"/>
    <property type="molecule type" value="Genomic_DNA"/>
</dbReference>
<feature type="active site" evidence="6">
    <location>
        <position position="14"/>
    </location>
</feature>
<evidence type="ECO:0000256" key="7">
    <source>
        <dbReference type="SAM" id="MobiDB-lite"/>
    </source>
</evidence>
<dbReference type="PANTHER" id="PTHR24422:SF10">
    <property type="entry name" value="CHEMOTAXIS PROTEIN METHYLTRANSFERASE 2"/>
    <property type="match status" value="1"/>
</dbReference>
<dbReference type="PROSITE" id="PS50123">
    <property type="entry name" value="CHER"/>
    <property type="match status" value="1"/>
</dbReference>
<dbReference type="InterPro" id="IPR022642">
    <property type="entry name" value="CheR_C"/>
</dbReference>
<keyword evidence="6" id="KW-0145">Chemotaxis</keyword>
<evidence type="ECO:0000256" key="4">
    <source>
        <dbReference type="ARBA" id="ARBA00022679"/>
    </source>
</evidence>
<evidence type="ECO:0000256" key="2">
    <source>
        <dbReference type="ARBA" id="ARBA00012534"/>
    </source>
</evidence>
<dbReference type="SMART" id="SM00138">
    <property type="entry name" value="MeTrc"/>
    <property type="match status" value="1"/>
</dbReference>
<dbReference type="InterPro" id="IPR035965">
    <property type="entry name" value="PAS-like_dom_sf"/>
</dbReference>
<accession>A0ABY5E563</accession>
<dbReference type="Pfam" id="PF01339">
    <property type="entry name" value="CheB_methylest"/>
    <property type="match status" value="1"/>
</dbReference>
<comment type="catalytic activity">
    <reaction evidence="1">
        <text>L-glutamyl-[protein] + S-adenosyl-L-methionine = [protein]-L-glutamate 5-O-methyl ester + S-adenosyl-L-homocysteine</text>
        <dbReference type="Rhea" id="RHEA:24452"/>
        <dbReference type="Rhea" id="RHEA-COMP:10208"/>
        <dbReference type="Rhea" id="RHEA-COMP:10311"/>
        <dbReference type="ChEBI" id="CHEBI:29973"/>
        <dbReference type="ChEBI" id="CHEBI:57856"/>
        <dbReference type="ChEBI" id="CHEBI:59789"/>
        <dbReference type="ChEBI" id="CHEBI:82795"/>
        <dbReference type="EC" id="2.1.1.80"/>
    </reaction>
</comment>
<dbReference type="Gene3D" id="3.40.50.150">
    <property type="entry name" value="Vaccinia Virus protein VP39"/>
    <property type="match status" value="1"/>
</dbReference>
<dbReference type="RefSeq" id="WP_254576833.1">
    <property type="nucleotide sequence ID" value="NZ_CP100595.1"/>
</dbReference>
<dbReference type="Gene3D" id="3.40.50.180">
    <property type="entry name" value="Methylesterase CheB, C-terminal domain"/>
    <property type="match status" value="1"/>
</dbReference>
<dbReference type="Gene3D" id="3.30.450.20">
    <property type="entry name" value="PAS domain"/>
    <property type="match status" value="1"/>
</dbReference>
<dbReference type="SUPFAM" id="SSF47757">
    <property type="entry name" value="Chemotaxis receptor methyltransferase CheR, N-terminal domain"/>
    <property type="match status" value="1"/>
</dbReference>
<protein>
    <recommendedName>
        <fullName evidence="2">protein-glutamate O-methyltransferase</fullName>
        <ecNumber evidence="2">2.1.1.80</ecNumber>
    </recommendedName>
</protein>
<feature type="region of interest" description="Disordered" evidence="7">
    <location>
        <begin position="664"/>
        <end position="685"/>
    </location>
</feature>
<evidence type="ECO:0000256" key="3">
    <source>
        <dbReference type="ARBA" id="ARBA00022603"/>
    </source>
</evidence>
<dbReference type="CDD" id="cd16434">
    <property type="entry name" value="CheB-CheR_fusion"/>
    <property type="match status" value="1"/>
</dbReference>
<gene>
    <name evidence="11" type="ORF">NJU99_00765</name>
</gene>
<name>A0ABY5E563_9BACT</name>
<dbReference type="Pfam" id="PF03705">
    <property type="entry name" value="CheR_N"/>
    <property type="match status" value="1"/>
</dbReference>
<dbReference type="SUPFAM" id="SSF55785">
    <property type="entry name" value="PYP-like sensor domain (PAS domain)"/>
    <property type="match status" value="1"/>
</dbReference>
<dbReference type="SUPFAM" id="SSF52738">
    <property type="entry name" value="Methylesterase CheB, C-terminal domain"/>
    <property type="match status" value="1"/>
</dbReference>
<evidence type="ECO:0000256" key="5">
    <source>
        <dbReference type="ARBA" id="ARBA00022691"/>
    </source>
</evidence>
<dbReference type="InterPro" id="IPR000014">
    <property type="entry name" value="PAS"/>
</dbReference>
<dbReference type="PANTHER" id="PTHR24422">
    <property type="entry name" value="CHEMOTAXIS PROTEIN METHYLTRANSFERASE"/>
    <property type="match status" value="1"/>
</dbReference>
<keyword evidence="5" id="KW-0949">S-adenosyl-L-methionine</keyword>
<keyword evidence="12" id="KW-1185">Reference proteome</keyword>
<evidence type="ECO:0000313" key="12">
    <source>
        <dbReference type="Proteomes" id="UP001060012"/>
    </source>
</evidence>
<dbReference type="SUPFAM" id="SSF53335">
    <property type="entry name" value="S-adenosyl-L-methionine-dependent methyltransferases"/>
    <property type="match status" value="1"/>
</dbReference>
<evidence type="ECO:0000256" key="1">
    <source>
        <dbReference type="ARBA" id="ARBA00001541"/>
    </source>
</evidence>
<evidence type="ECO:0000259" key="8">
    <source>
        <dbReference type="PROSITE" id="PS50112"/>
    </source>
</evidence>